<proteinExistence type="inferred from homology"/>
<dbReference type="KEGG" id="pes:SOPEG_0637"/>
<dbReference type="GO" id="GO:0052689">
    <property type="term" value="F:carboxylic ester hydrolase activity"/>
    <property type="evidence" value="ECO:0007669"/>
    <property type="project" value="UniProtKB-ARBA"/>
</dbReference>
<dbReference type="Gene3D" id="3.40.50.1820">
    <property type="entry name" value="alpha/beta hydrolase"/>
    <property type="match status" value="1"/>
</dbReference>
<dbReference type="Pfam" id="PF00561">
    <property type="entry name" value="Abhydrolase_1"/>
    <property type="match status" value="1"/>
</dbReference>
<dbReference type="RefSeq" id="WP_025244295.1">
    <property type="nucleotide sequence ID" value="NZ_CP006568.1"/>
</dbReference>
<dbReference type="PANTHER" id="PTHR22946:SF9">
    <property type="entry name" value="POLYKETIDE TRANSFERASE AF380"/>
    <property type="match status" value="1"/>
</dbReference>
<dbReference type="SUPFAM" id="SSF53474">
    <property type="entry name" value="alpha/beta-Hydrolases"/>
    <property type="match status" value="1"/>
</dbReference>
<feature type="domain" description="AB hydrolase-1" evidence="3">
    <location>
        <begin position="29"/>
        <end position="270"/>
    </location>
</feature>
<dbReference type="eggNOG" id="COG1073">
    <property type="taxonomic scope" value="Bacteria"/>
</dbReference>
<dbReference type="PANTHER" id="PTHR22946">
    <property type="entry name" value="DIENELACTONE HYDROLASE DOMAIN-CONTAINING PROTEIN-RELATED"/>
    <property type="match status" value="1"/>
</dbReference>
<dbReference type="InterPro" id="IPR050261">
    <property type="entry name" value="FrsA_esterase"/>
</dbReference>
<dbReference type="InterPro" id="IPR029058">
    <property type="entry name" value="AB_hydrolase_fold"/>
</dbReference>
<dbReference type="PRINTS" id="PR00111">
    <property type="entry name" value="ABHYDROLASE"/>
</dbReference>
<gene>
    <name evidence="4" type="ORF">SOPEG_0637</name>
</gene>
<evidence type="ECO:0000259" key="3">
    <source>
        <dbReference type="Pfam" id="PF00561"/>
    </source>
</evidence>
<dbReference type="HOGENOM" id="CLU_048587_4_0_6"/>
<evidence type="ECO:0000256" key="2">
    <source>
        <dbReference type="ARBA" id="ARBA00038115"/>
    </source>
</evidence>
<sequence>MNTERHYVVSQNEKLAVSVYRANSKVPAPVVLLCHGFYGIQDLLLPIYAQAFTQAGYHAITFDYRGFGESEGDQGRIIPEQQNNDIIAVLAWSKTQSCIDAKRIALWGTSLGGCLVIDVAVRCPEVKCVISLMGFSSGNRLVTGDMAEEERERFMNTMERMQQKKNQSGRELMVPIIKVMTDEESRRFYEHAIHDYPSLNVKVPYLTVLEVILYQPKINAQKLTQPTLVVLAEWDKVIPVEHGLALYQAITAPKACHIEPQAYHFDMFKGKHFENVIGLQLQWLKQHL</sequence>
<keyword evidence="1 4" id="KW-0378">Hydrolase</keyword>
<accession>W0HKY8</accession>
<evidence type="ECO:0000313" key="5">
    <source>
        <dbReference type="Proteomes" id="UP000019025"/>
    </source>
</evidence>
<dbReference type="InterPro" id="IPR000073">
    <property type="entry name" value="AB_hydrolase_1"/>
</dbReference>
<protein>
    <submittedName>
        <fullName evidence="4">Dienelactone hydrolase-related enzyme</fullName>
    </submittedName>
</protein>
<reference evidence="4 5" key="1">
    <citation type="journal article" date="2014" name="Genome Biol. Evol.">
        <title>Genome degeneration and adaptation in a nascent stage of symbiosis.</title>
        <authorList>
            <person name="Oakeson K.F."/>
            <person name="Gil R."/>
            <person name="Clayton A.L."/>
            <person name="Dunn D.M."/>
            <person name="von Niederhausern A.C."/>
            <person name="Hamil C."/>
            <person name="Aoyagi A."/>
            <person name="Duval B."/>
            <person name="Baca A."/>
            <person name="Silva F.J."/>
            <person name="Vallier A."/>
            <person name="Jackson D.G."/>
            <person name="Latorre A."/>
            <person name="Weiss R.B."/>
            <person name="Heddi A."/>
            <person name="Moya A."/>
            <person name="Dale C."/>
        </authorList>
    </citation>
    <scope>NUCLEOTIDE SEQUENCE [LARGE SCALE GENOMIC DNA]</scope>
    <source>
        <strain evidence="5">none</strain>
    </source>
</reference>
<evidence type="ECO:0000256" key="1">
    <source>
        <dbReference type="ARBA" id="ARBA00022801"/>
    </source>
</evidence>
<dbReference type="Proteomes" id="UP000019025">
    <property type="component" value="Chromosome"/>
</dbReference>
<evidence type="ECO:0000313" key="4">
    <source>
        <dbReference type="EMBL" id="AHF73172.1"/>
    </source>
</evidence>
<keyword evidence="5" id="KW-1185">Reference proteome</keyword>
<dbReference type="AlphaFoldDB" id="W0HKY8"/>
<comment type="similarity">
    <text evidence="2">Belongs to the AB hydrolase superfamily. FUS2 hydrolase family.</text>
</comment>
<dbReference type="EMBL" id="CP006568">
    <property type="protein sequence ID" value="AHF73172.1"/>
    <property type="molecule type" value="Genomic_DNA"/>
</dbReference>
<dbReference type="PATRIC" id="fig|2342.5.peg.656"/>
<organism evidence="4 5">
    <name type="scientific">Candidatus Sodalis pierantonii str. SOPE</name>
    <dbReference type="NCBI Taxonomy" id="2342"/>
    <lineage>
        <taxon>Bacteria</taxon>
        <taxon>Pseudomonadati</taxon>
        <taxon>Pseudomonadota</taxon>
        <taxon>Gammaproteobacteria</taxon>
        <taxon>Enterobacterales</taxon>
        <taxon>Bruguierivoracaceae</taxon>
        <taxon>Sodalis</taxon>
    </lineage>
</organism>
<name>W0HKY8_9GAMM</name>